<organism evidence="2 3">
    <name type="scientific">Erythrobacter longus</name>
    <dbReference type="NCBI Taxonomy" id="1044"/>
    <lineage>
        <taxon>Bacteria</taxon>
        <taxon>Pseudomonadati</taxon>
        <taxon>Pseudomonadota</taxon>
        <taxon>Alphaproteobacteria</taxon>
        <taxon>Sphingomonadales</taxon>
        <taxon>Erythrobacteraceae</taxon>
        <taxon>Erythrobacter/Porphyrobacter group</taxon>
        <taxon>Erythrobacter</taxon>
    </lineage>
</organism>
<dbReference type="Gene3D" id="3.40.50.1820">
    <property type="entry name" value="alpha/beta hydrolase"/>
    <property type="match status" value="1"/>
</dbReference>
<sequence length="244" mass="26429">MSDARPPSLALLLRELPWLPLIAASRFRRADKVDLAGDLGDQSPPVVVFPGLLSHDSSTSLLRRTFSASGFAAYPSGLGFVTGVTPERLEKGYRRLEEVCDIHGEPAIILGWSLGGIYARVLAQRHPELAKMVVTLGTPFSGNRRANNAWRIYNALNDHTVDAPRLADDFSAKPPVHTVAVYSRTDGVVPPECAWGMEHERDAAHCLDVSHMAFGSGRRAAQAVTRIVSSELVKVQPPTSAVST</sequence>
<dbReference type="eggNOG" id="COG1075">
    <property type="taxonomic scope" value="Bacteria"/>
</dbReference>
<dbReference type="RefSeq" id="WP_034957813.1">
    <property type="nucleotide sequence ID" value="NZ_JMIW01000001.1"/>
</dbReference>
<dbReference type="Proteomes" id="UP000027647">
    <property type="component" value="Unassembled WGS sequence"/>
</dbReference>
<name>A0A074MI50_ERYLO</name>
<dbReference type="OrthoDB" id="7389193at2"/>
<dbReference type="InterPro" id="IPR029058">
    <property type="entry name" value="AB_hydrolase_fold"/>
</dbReference>
<accession>A0A074MI50</accession>
<evidence type="ECO:0000313" key="3">
    <source>
        <dbReference type="Proteomes" id="UP000027647"/>
    </source>
</evidence>
<gene>
    <name evidence="2" type="ORF">EH31_02425</name>
</gene>
<evidence type="ECO:0000313" key="2">
    <source>
        <dbReference type="EMBL" id="KEO91543.1"/>
    </source>
</evidence>
<dbReference type="InterPro" id="IPR000073">
    <property type="entry name" value="AB_hydrolase_1"/>
</dbReference>
<dbReference type="SUPFAM" id="SSF53474">
    <property type="entry name" value="alpha/beta-Hydrolases"/>
    <property type="match status" value="1"/>
</dbReference>
<keyword evidence="3" id="KW-1185">Reference proteome</keyword>
<dbReference type="STRING" id="1044.EH31_02425"/>
<protein>
    <recommendedName>
        <fullName evidence="1">AB hydrolase-1 domain-containing protein</fullName>
    </recommendedName>
</protein>
<proteinExistence type="predicted"/>
<comment type="caution">
    <text evidence="2">The sequence shown here is derived from an EMBL/GenBank/DDBJ whole genome shotgun (WGS) entry which is preliminary data.</text>
</comment>
<dbReference type="EMBL" id="JMIW01000001">
    <property type="protein sequence ID" value="KEO91543.1"/>
    <property type="molecule type" value="Genomic_DNA"/>
</dbReference>
<dbReference type="AlphaFoldDB" id="A0A074MI50"/>
<evidence type="ECO:0000259" key="1">
    <source>
        <dbReference type="Pfam" id="PF00561"/>
    </source>
</evidence>
<dbReference type="Pfam" id="PF00561">
    <property type="entry name" value="Abhydrolase_1"/>
    <property type="match status" value="1"/>
</dbReference>
<feature type="domain" description="AB hydrolase-1" evidence="1">
    <location>
        <begin position="97"/>
        <end position="151"/>
    </location>
</feature>
<reference evidence="2 3" key="1">
    <citation type="submission" date="2014-04" db="EMBL/GenBank/DDBJ databases">
        <title>A comprehensive comparison of genomes of Erythrobacter spp. strains.</title>
        <authorList>
            <person name="Zheng Q."/>
        </authorList>
    </citation>
    <scope>NUCLEOTIDE SEQUENCE [LARGE SCALE GENOMIC DNA]</scope>
    <source>
        <strain evidence="2 3">DSM 6997</strain>
    </source>
</reference>